<reference evidence="10 11" key="1">
    <citation type="submission" date="2011-02" db="EMBL/GenBank/DDBJ databases">
        <title>The Genome Sequence of Sphaeroforma arctica JP610.</title>
        <authorList>
            <consortium name="The Broad Institute Genome Sequencing Platform"/>
            <person name="Russ C."/>
            <person name="Cuomo C."/>
            <person name="Young S.K."/>
            <person name="Zeng Q."/>
            <person name="Gargeya S."/>
            <person name="Alvarado L."/>
            <person name="Berlin A."/>
            <person name="Chapman S.B."/>
            <person name="Chen Z."/>
            <person name="Freedman E."/>
            <person name="Gellesch M."/>
            <person name="Goldberg J."/>
            <person name="Griggs A."/>
            <person name="Gujja S."/>
            <person name="Heilman E."/>
            <person name="Heiman D."/>
            <person name="Howarth C."/>
            <person name="Mehta T."/>
            <person name="Neiman D."/>
            <person name="Pearson M."/>
            <person name="Roberts A."/>
            <person name="Saif S."/>
            <person name="Shea T."/>
            <person name="Shenoy N."/>
            <person name="Sisk P."/>
            <person name="Stolte C."/>
            <person name="Sykes S."/>
            <person name="White J."/>
            <person name="Yandava C."/>
            <person name="Burger G."/>
            <person name="Gray M.W."/>
            <person name="Holland P.W.H."/>
            <person name="King N."/>
            <person name="Lang F.B.F."/>
            <person name="Roger A.J."/>
            <person name="Ruiz-Trillo I."/>
            <person name="Haas B."/>
            <person name="Nusbaum C."/>
            <person name="Birren B."/>
        </authorList>
    </citation>
    <scope>NUCLEOTIDE SEQUENCE [LARGE SCALE GENOMIC DNA]</scope>
    <source>
        <strain evidence="10 11">JP610</strain>
    </source>
</reference>
<comment type="similarity">
    <text evidence="2">Belongs to the ADP/ATP translocase tlc family.</text>
</comment>
<keyword evidence="11" id="KW-1185">Reference proteome</keyword>
<evidence type="ECO:0008006" key="12">
    <source>
        <dbReference type="Google" id="ProtNLM"/>
    </source>
</evidence>
<evidence type="ECO:0000256" key="9">
    <source>
        <dbReference type="SAM" id="Phobius"/>
    </source>
</evidence>
<evidence type="ECO:0000256" key="7">
    <source>
        <dbReference type="ARBA" id="ARBA00022989"/>
    </source>
</evidence>
<keyword evidence="8 9" id="KW-0472">Membrane</keyword>
<dbReference type="eggNOG" id="ENOG502R2N3">
    <property type="taxonomic scope" value="Eukaryota"/>
</dbReference>
<organism evidence="10 11">
    <name type="scientific">Sphaeroforma arctica JP610</name>
    <dbReference type="NCBI Taxonomy" id="667725"/>
    <lineage>
        <taxon>Eukaryota</taxon>
        <taxon>Ichthyosporea</taxon>
        <taxon>Ichthyophonida</taxon>
        <taxon>Sphaeroforma</taxon>
    </lineage>
</organism>
<keyword evidence="4 9" id="KW-0812">Transmembrane</keyword>
<evidence type="ECO:0000313" key="11">
    <source>
        <dbReference type="Proteomes" id="UP000054560"/>
    </source>
</evidence>
<dbReference type="InterPro" id="IPR011701">
    <property type="entry name" value="MFS"/>
</dbReference>
<evidence type="ECO:0000313" key="10">
    <source>
        <dbReference type="EMBL" id="KNC77073.1"/>
    </source>
</evidence>
<keyword evidence="6" id="KW-0067">ATP-binding</keyword>
<protein>
    <recommendedName>
        <fullName evidence="12">ADP,ATP carrier protein</fullName>
    </recommendedName>
</protein>
<name>A0A0L0FM42_9EUKA</name>
<evidence type="ECO:0000256" key="3">
    <source>
        <dbReference type="ARBA" id="ARBA00022448"/>
    </source>
</evidence>
<dbReference type="GO" id="GO:0005471">
    <property type="term" value="F:ATP:ADP antiporter activity"/>
    <property type="evidence" value="ECO:0007669"/>
    <property type="project" value="InterPro"/>
</dbReference>
<feature type="transmembrane region" description="Helical" evidence="9">
    <location>
        <begin position="36"/>
        <end position="57"/>
    </location>
</feature>
<feature type="transmembrane region" description="Helical" evidence="9">
    <location>
        <begin position="155"/>
        <end position="178"/>
    </location>
</feature>
<dbReference type="PANTHER" id="PTHR31187:SF1">
    <property type="entry name" value="ADP,ATP CARRIER PROTEIN 1"/>
    <property type="match status" value="1"/>
</dbReference>
<dbReference type="GO" id="GO:0016020">
    <property type="term" value="C:membrane"/>
    <property type="evidence" value="ECO:0007669"/>
    <property type="project" value="UniProtKB-SubCell"/>
</dbReference>
<dbReference type="RefSeq" id="XP_014150975.1">
    <property type="nucleotide sequence ID" value="XM_014295500.1"/>
</dbReference>
<evidence type="ECO:0000256" key="1">
    <source>
        <dbReference type="ARBA" id="ARBA00004141"/>
    </source>
</evidence>
<accession>A0A0L0FM42</accession>
<dbReference type="Pfam" id="PF07690">
    <property type="entry name" value="MFS_1"/>
    <property type="match status" value="1"/>
</dbReference>
<evidence type="ECO:0000256" key="8">
    <source>
        <dbReference type="ARBA" id="ARBA00023136"/>
    </source>
</evidence>
<dbReference type="SUPFAM" id="SSF103473">
    <property type="entry name" value="MFS general substrate transporter"/>
    <property type="match status" value="1"/>
</dbReference>
<dbReference type="InterPro" id="IPR036259">
    <property type="entry name" value="MFS_trans_sf"/>
</dbReference>
<keyword evidence="5" id="KW-0547">Nucleotide-binding</keyword>
<gene>
    <name evidence="10" type="ORF">SARC_10458</name>
</gene>
<sequence>MVRVLRNLNISMQVGAILGSLIAVETKNVSFSNQFYIQGLSVVANAVLVYFALLGHVDAKEEIREPKSGDKKEATGLFEGLRLIATDRYVMAITVVSTFTEVIFTIMDFQMKVLANEQFETKEEFKAFMGTFGIASNTVSLIFAILGTKFLLERLGLLTCLVSIPSLILGLISAVYVYPSVWMAFSGIVAVKALGYSLNKPCIEVTYTHTSTDTRFKAKSWIEMFGTRGAKAGGSMVNNAFRHNIDALMTQGSMVSFGFTVVWLYCAQRLGAMYEKTIPTTPTVVKHE</sequence>
<keyword evidence="3" id="KW-0813">Transport</keyword>
<dbReference type="EMBL" id="KQ242853">
    <property type="protein sequence ID" value="KNC77073.1"/>
    <property type="molecule type" value="Genomic_DNA"/>
</dbReference>
<dbReference type="PANTHER" id="PTHR31187">
    <property type="match status" value="1"/>
</dbReference>
<evidence type="ECO:0000256" key="2">
    <source>
        <dbReference type="ARBA" id="ARBA00007127"/>
    </source>
</evidence>
<feature type="transmembrane region" description="Helical" evidence="9">
    <location>
        <begin position="127"/>
        <end position="148"/>
    </location>
</feature>
<dbReference type="AlphaFoldDB" id="A0A0L0FM42"/>
<comment type="subcellular location">
    <subcellularLocation>
        <location evidence="1">Membrane</location>
        <topology evidence="1">Multi-pass membrane protein</topology>
    </subcellularLocation>
</comment>
<dbReference type="GO" id="GO:0005524">
    <property type="term" value="F:ATP binding"/>
    <property type="evidence" value="ECO:0007669"/>
    <property type="project" value="UniProtKB-KW"/>
</dbReference>
<proteinExistence type="inferred from homology"/>
<feature type="transmembrane region" description="Helical" evidence="9">
    <location>
        <begin position="89"/>
        <end position="107"/>
    </location>
</feature>
<dbReference type="GeneID" id="25910962"/>
<keyword evidence="7 9" id="KW-1133">Transmembrane helix</keyword>
<dbReference type="InterPro" id="IPR004667">
    <property type="entry name" value="ADP_ATP_car_bac_type"/>
</dbReference>
<evidence type="ECO:0000256" key="4">
    <source>
        <dbReference type="ARBA" id="ARBA00022692"/>
    </source>
</evidence>
<dbReference type="OrthoDB" id="194566at2759"/>
<dbReference type="Proteomes" id="UP000054560">
    <property type="component" value="Unassembled WGS sequence"/>
</dbReference>
<evidence type="ECO:0000256" key="6">
    <source>
        <dbReference type="ARBA" id="ARBA00022840"/>
    </source>
</evidence>
<feature type="transmembrane region" description="Helical" evidence="9">
    <location>
        <begin position="7"/>
        <end position="24"/>
    </location>
</feature>
<feature type="transmembrane region" description="Helical" evidence="9">
    <location>
        <begin position="248"/>
        <end position="266"/>
    </location>
</feature>
<evidence type="ECO:0000256" key="5">
    <source>
        <dbReference type="ARBA" id="ARBA00022741"/>
    </source>
</evidence>